<dbReference type="Pfam" id="PF07228">
    <property type="entry name" value="SpoIIE"/>
    <property type="match status" value="1"/>
</dbReference>
<dbReference type="Gene3D" id="3.60.40.10">
    <property type="entry name" value="PPM-type phosphatase domain"/>
    <property type="match status" value="1"/>
</dbReference>
<dbReference type="InterPro" id="IPR036890">
    <property type="entry name" value="HATPase_C_sf"/>
</dbReference>
<dbReference type="PANTHER" id="PTHR35801">
    <property type="entry name" value="PHOSPHOSERINE PHOSPHATASE RSBX"/>
    <property type="match status" value="1"/>
</dbReference>
<dbReference type="InterPro" id="IPR039248">
    <property type="entry name" value="Ptase_RsbX"/>
</dbReference>
<feature type="domain" description="PPM-type phosphatase" evidence="1">
    <location>
        <begin position="153"/>
        <end position="345"/>
    </location>
</feature>
<organism evidence="2 3">
    <name type="scientific">Actinoplanes couchii</name>
    <dbReference type="NCBI Taxonomy" id="403638"/>
    <lineage>
        <taxon>Bacteria</taxon>
        <taxon>Bacillati</taxon>
        <taxon>Actinomycetota</taxon>
        <taxon>Actinomycetes</taxon>
        <taxon>Micromonosporales</taxon>
        <taxon>Micromonosporaceae</taxon>
        <taxon>Actinoplanes</taxon>
    </lineage>
</organism>
<keyword evidence="3" id="KW-1185">Reference proteome</keyword>
<gene>
    <name evidence="2" type="ORF">Aco03nite_068780</name>
</gene>
<dbReference type="PANTHER" id="PTHR35801:SF1">
    <property type="entry name" value="PHOSPHOSERINE PHOSPHATASE RSBX"/>
    <property type="match status" value="1"/>
</dbReference>
<dbReference type="Proteomes" id="UP000612282">
    <property type="component" value="Unassembled WGS sequence"/>
</dbReference>
<dbReference type="SMART" id="SM00331">
    <property type="entry name" value="PP2C_SIG"/>
    <property type="match status" value="1"/>
</dbReference>
<comment type="caution">
    <text evidence="2">The sequence shown here is derived from an EMBL/GenBank/DDBJ whole genome shotgun (WGS) entry which is preliminary data.</text>
</comment>
<dbReference type="InterPro" id="IPR001932">
    <property type="entry name" value="PPM-type_phosphatase-like_dom"/>
</dbReference>
<proteinExistence type="predicted"/>
<evidence type="ECO:0000313" key="3">
    <source>
        <dbReference type="Proteomes" id="UP000612282"/>
    </source>
</evidence>
<dbReference type="Pfam" id="PF13581">
    <property type="entry name" value="HATPase_c_2"/>
    <property type="match status" value="1"/>
</dbReference>
<dbReference type="InterPro" id="IPR036457">
    <property type="entry name" value="PPM-type-like_dom_sf"/>
</dbReference>
<evidence type="ECO:0000313" key="2">
    <source>
        <dbReference type="EMBL" id="GID58474.1"/>
    </source>
</evidence>
<dbReference type="Gene3D" id="3.30.565.10">
    <property type="entry name" value="Histidine kinase-like ATPase, C-terminal domain"/>
    <property type="match status" value="1"/>
</dbReference>
<dbReference type="SUPFAM" id="SSF55874">
    <property type="entry name" value="ATPase domain of HSP90 chaperone/DNA topoisomerase II/histidine kinase"/>
    <property type="match status" value="1"/>
</dbReference>
<dbReference type="SUPFAM" id="SSF81606">
    <property type="entry name" value="PP2C-like"/>
    <property type="match status" value="1"/>
</dbReference>
<accession>A0ABQ3XJ00</accession>
<protein>
    <submittedName>
        <fullName evidence="2">Transcriptional regulator</fullName>
    </submittedName>
</protein>
<dbReference type="EMBL" id="BOMG01000085">
    <property type="protein sequence ID" value="GID58474.1"/>
    <property type="molecule type" value="Genomic_DNA"/>
</dbReference>
<dbReference type="InterPro" id="IPR003594">
    <property type="entry name" value="HATPase_dom"/>
</dbReference>
<name>A0ABQ3XJ00_9ACTN</name>
<sequence>MVPMSGGAVASVPEGLLDGGVWFRVEEAGSASAVRRAAERLAAELAMPEKRVADLAIAAAEAAGNLVKHADQGLILVRTVRSADQAGVELIMVDSGPGMADVQFSIGDGHSTAGTLGIGFGAILRQASRWDLHSVPGKGTVMTVQVWPARLPDPAWAAGLTRPITGETACGDAWAIREIDGRRQMLVSDGLGHGGLAAAASHEAVRAFHRAPAVPPAQVVEFLHRAIGHTRGAALAVAELDLTAGMIRYAGLGNISGTVLGPDGNRRGMVSMPGIAGHQRRQVREYDYPLLPGATVLMHSDGVVDRWNAADYPGLLSHSSEVIAATVLRDAGTRRDDAGVLVAKVS</sequence>
<reference evidence="2 3" key="1">
    <citation type="submission" date="2021-01" db="EMBL/GenBank/DDBJ databases">
        <title>Whole genome shotgun sequence of Actinoplanes couchii NBRC 106145.</title>
        <authorList>
            <person name="Komaki H."/>
            <person name="Tamura T."/>
        </authorList>
    </citation>
    <scope>NUCLEOTIDE SEQUENCE [LARGE SCALE GENOMIC DNA]</scope>
    <source>
        <strain evidence="2 3">NBRC 106145</strain>
    </source>
</reference>
<evidence type="ECO:0000259" key="1">
    <source>
        <dbReference type="SMART" id="SM00331"/>
    </source>
</evidence>